<dbReference type="PROSITE" id="PS51975">
    <property type="entry name" value="RNASE_H_2"/>
    <property type="match status" value="1"/>
</dbReference>
<evidence type="ECO:0000313" key="19">
    <source>
        <dbReference type="Proteomes" id="UP000037405"/>
    </source>
</evidence>
<dbReference type="Proteomes" id="UP000037405">
    <property type="component" value="Unassembled WGS sequence"/>
</dbReference>
<dbReference type="InterPro" id="IPR036397">
    <property type="entry name" value="RNaseH_sf"/>
</dbReference>
<comment type="cofactor">
    <cofactor evidence="2">
        <name>Mg(2+)</name>
        <dbReference type="ChEBI" id="CHEBI:18420"/>
    </cofactor>
</comment>
<dbReference type="InterPro" id="IPR024567">
    <property type="entry name" value="RNase_HII/HIII_dom"/>
</dbReference>
<evidence type="ECO:0000256" key="7">
    <source>
        <dbReference type="ARBA" id="ARBA00019179"/>
    </source>
</evidence>
<dbReference type="PANTHER" id="PTHR10954:SF18">
    <property type="entry name" value="RIBONUCLEASE HII"/>
    <property type="match status" value="1"/>
</dbReference>
<evidence type="ECO:0000256" key="13">
    <source>
        <dbReference type="ARBA" id="ARBA00023211"/>
    </source>
</evidence>
<dbReference type="Gene3D" id="3.30.420.10">
    <property type="entry name" value="Ribonuclease H-like superfamily/Ribonuclease H"/>
    <property type="match status" value="1"/>
</dbReference>
<dbReference type="RefSeq" id="WP_053427313.1">
    <property type="nucleotide sequence ID" value="NZ_JAWQGA010000001.1"/>
</dbReference>
<evidence type="ECO:0000256" key="3">
    <source>
        <dbReference type="ARBA" id="ARBA00004065"/>
    </source>
</evidence>
<comment type="caution">
    <text evidence="18">The sequence shown here is derived from an EMBL/GenBank/DDBJ whole genome shotgun (WGS) entry which is preliminary data.</text>
</comment>
<dbReference type="GO" id="GO:0043137">
    <property type="term" value="P:DNA replication, removal of RNA primer"/>
    <property type="evidence" value="ECO:0007669"/>
    <property type="project" value="TreeGrafter"/>
</dbReference>
<reference evidence="19" key="1">
    <citation type="submission" date="2015-07" db="EMBL/GenBank/DDBJ databases">
        <title>Fjat-14235 jcm11544.</title>
        <authorList>
            <person name="Liu B."/>
            <person name="Wang J."/>
            <person name="Zhu Y."/>
            <person name="Liu G."/>
            <person name="Chen Q."/>
            <person name="Chen Z."/>
            <person name="Lan J."/>
            <person name="Che J."/>
            <person name="Ge C."/>
            <person name="Shi H."/>
            <person name="Pan Z."/>
            <person name="Liu X."/>
        </authorList>
    </citation>
    <scope>NUCLEOTIDE SEQUENCE [LARGE SCALE GENOMIC DNA]</scope>
    <source>
        <strain evidence="19">JCM 11544</strain>
    </source>
</reference>
<dbReference type="AlphaFoldDB" id="A0A0M0GQT7"/>
<dbReference type="GO" id="GO:0004523">
    <property type="term" value="F:RNA-DNA hybrid ribonuclease activity"/>
    <property type="evidence" value="ECO:0007669"/>
    <property type="project" value="UniProtKB-UniRule"/>
</dbReference>
<dbReference type="CDD" id="cd07182">
    <property type="entry name" value="RNase_HII_bacteria_HII_like"/>
    <property type="match status" value="1"/>
</dbReference>
<feature type="domain" description="RNase H type-2" evidence="17">
    <location>
        <begin position="73"/>
        <end position="257"/>
    </location>
</feature>
<dbReference type="GO" id="GO:0003723">
    <property type="term" value="F:RNA binding"/>
    <property type="evidence" value="ECO:0007669"/>
    <property type="project" value="UniProtKB-UniRule"/>
</dbReference>
<keyword evidence="12 14" id="KW-0378">Hydrolase</keyword>
<gene>
    <name evidence="14" type="primary">rnhB</name>
    <name evidence="18" type="ORF">AF331_06610</name>
</gene>
<evidence type="ECO:0000256" key="14">
    <source>
        <dbReference type="HAMAP-Rule" id="MF_00052"/>
    </source>
</evidence>
<evidence type="ECO:0000256" key="12">
    <source>
        <dbReference type="ARBA" id="ARBA00022801"/>
    </source>
</evidence>
<evidence type="ECO:0000256" key="15">
    <source>
        <dbReference type="PROSITE-ProRule" id="PRU01319"/>
    </source>
</evidence>
<dbReference type="FunFam" id="3.30.420.10:FF:000006">
    <property type="entry name" value="Ribonuclease HII"/>
    <property type="match status" value="1"/>
</dbReference>
<comment type="subcellular location">
    <subcellularLocation>
        <location evidence="4 14">Cytoplasm</location>
    </subcellularLocation>
</comment>
<dbReference type="InterPro" id="IPR012337">
    <property type="entry name" value="RNaseH-like_sf"/>
</dbReference>
<evidence type="ECO:0000256" key="2">
    <source>
        <dbReference type="ARBA" id="ARBA00001946"/>
    </source>
</evidence>
<evidence type="ECO:0000256" key="11">
    <source>
        <dbReference type="ARBA" id="ARBA00022759"/>
    </source>
</evidence>
<evidence type="ECO:0000256" key="4">
    <source>
        <dbReference type="ARBA" id="ARBA00004496"/>
    </source>
</evidence>
<feature type="binding site" evidence="14 15">
    <location>
        <position position="171"/>
    </location>
    <ligand>
        <name>a divalent metal cation</name>
        <dbReference type="ChEBI" id="CHEBI:60240"/>
    </ligand>
</feature>
<dbReference type="PANTHER" id="PTHR10954">
    <property type="entry name" value="RIBONUCLEASE H2 SUBUNIT A"/>
    <property type="match status" value="1"/>
</dbReference>
<evidence type="ECO:0000256" key="1">
    <source>
        <dbReference type="ARBA" id="ARBA00000077"/>
    </source>
</evidence>
<keyword evidence="19" id="KW-1185">Reference proteome</keyword>
<keyword evidence="10 14" id="KW-0479">Metal-binding</keyword>
<protein>
    <recommendedName>
        <fullName evidence="7 14">Ribonuclease HII</fullName>
        <shortName evidence="14">RNase HII</shortName>
        <ecNumber evidence="6 14">3.1.26.4</ecNumber>
    </recommendedName>
</protein>
<evidence type="ECO:0000259" key="17">
    <source>
        <dbReference type="PROSITE" id="PS51975"/>
    </source>
</evidence>
<dbReference type="PATRIC" id="fig|189381.12.peg.1468"/>
<keyword evidence="11 14" id="KW-0255">Endonuclease</keyword>
<dbReference type="EC" id="3.1.26.4" evidence="6 14"/>
<keyword evidence="13 14" id="KW-0464">Manganese</keyword>
<keyword evidence="8 14" id="KW-0963">Cytoplasm</keyword>
<feature type="binding site" evidence="14 15">
    <location>
        <position position="80"/>
    </location>
    <ligand>
        <name>a divalent metal cation</name>
        <dbReference type="ChEBI" id="CHEBI:60240"/>
    </ligand>
</feature>
<dbReference type="EMBL" id="LGUE01000001">
    <property type="protein sequence ID" value="KON92123.1"/>
    <property type="molecule type" value="Genomic_DNA"/>
</dbReference>
<dbReference type="NCBIfam" id="NF000594">
    <property type="entry name" value="PRK00015.1-1"/>
    <property type="match status" value="1"/>
</dbReference>
<sequence length="257" mass="28309">MERIDMTVSEIKETLKQLAEDDPLWDQLKLDPRKGVRQLVRSAEASREKKAKEIAEFTRMSIHENELWNAGYDHIAGIDEVGRGPLAGPVVAAAVILPHDFHLPGLTDSKKVPERKREAFFNTIMEQSIATGISIIGPEVIDDINIYEATKKAMSAAIGELSVQPDHLLIDAMPLTTPYPSRSIIKGDATSISIAAASIIAKVTRDRLMKEYAVTYPGYGFEKNAGYGTADHLSGLDQYGVTPIHRASFAPVRERIT</sequence>
<dbReference type="HAMAP" id="MF_00052_B">
    <property type="entry name" value="RNase_HII_B"/>
    <property type="match status" value="1"/>
</dbReference>
<dbReference type="GO" id="GO:0030145">
    <property type="term" value="F:manganese ion binding"/>
    <property type="evidence" value="ECO:0007669"/>
    <property type="project" value="UniProtKB-UniRule"/>
</dbReference>
<dbReference type="NCBIfam" id="NF000595">
    <property type="entry name" value="PRK00015.1-3"/>
    <property type="match status" value="1"/>
</dbReference>
<dbReference type="SUPFAM" id="SSF53098">
    <property type="entry name" value="Ribonuclease H-like"/>
    <property type="match status" value="1"/>
</dbReference>
<name>A0A0M0GQT7_9BACI</name>
<evidence type="ECO:0000256" key="6">
    <source>
        <dbReference type="ARBA" id="ARBA00012180"/>
    </source>
</evidence>
<dbReference type="Pfam" id="PF01351">
    <property type="entry name" value="RNase_HII"/>
    <property type="match status" value="1"/>
</dbReference>
<evidence type="ECO:0000256" key="10">
    <source>
        <dbReference type="ARBA" id="ARBA00022723"/>
    </source>
</evidence>
<proteinExistence type="inferred from homology"/>
<evidence type="ECO:0000313" key="18">
    <source>
        <dbReference type="EMBL" id="KON92123.1"/>
    </source>
</evidence>
<accession>A0A0M0GQT7</accession>
<dbReference type="GO" id="GO:0006298">
    <property type="term" value="P:mismatch repair"/>
    <property type="evidence" value="ECO:0007669"/>
    <property type="project" value="TreeGrafter"/>
</dbReference>
<dbReference type="InterPro" id="IPR001352">
    <property type="entry name" value="RNase_HII/HIII"/>
</dbReference>
<comment type="similarity">
    <text evidence="5 14 16">Belongs to the RNase HII family.</text>
</comment>
<keyword evidence="9 14" id="KW-0540">Nuclease</keyword>
<dbReference type="STRING" id="189381.GCA_900166615_02954"/>
<evidence type="ECO:0000256" key="16">
    <source>
        <dbReference type="RuleBase" id="RU003515"/>
    </source>
</evidence>
<evidence type="ECO:0000256" key="8">
    <source>
        <dbReference type="ARBA" id="ARBA00022490"/>
    </source>
</evidence>
<evidence type="ECO:0000256" key="9">
    <source>
        <dbReference type="ARBA" id="ARBA00022722"/>
    </source>
</evidence>
<dbReference type="OrthoDB" id="9803420at2"/>
<dbReference type="InterPro" id="IPR022898">
    <property type="entry name" value="RNase_HII"/>
</dbReference>
<dbReference type="GO" id="GO:0032299">
    <property type="term" value="C:ribonuclease H2 complex"/>
    <property type="evidence" value="ECO:0007669"/>
    <property type="project" value="TreeGrafter"/>
</dbReference>
<dbReference type="GO" id="GO:0005737">
    <property type="term" value="C:cytoplasm"/>
    <property type="evidence" value="ECO:0007669"/>
    <property type="project" value="UniProtKB-SubCell"/>
</dbReference>
<evidence type="ECO:0000256" key="5">
    <source>
        <dbReference type="ARBA" id="ARBA00007383"/>
    </source>
</evidence>
<comment type="function">
    <text evidence="3 14 16">Endonuclease that specifically degrades the RNA of RNA-DNA hybrids.</text>
</comment>
<comment type="catalytic activity">
    <reaction evidence="1 14 15 16">
        <text>Endonucleolytic cleavage to 5'-phosphomonoester.</text>
        <dbReference type="EC" id="3.1.26.4"/>
    </reaction>
</comment>
<comment type="cofactor">
    <cofactor evidence="14 15">
        <name>Mn(2+)</name>
        <dbReference type="ChEBI" id="CHEBI:29035"/>
    </cofactor>
    <cofactor evidence="14 15">
        <name>Mg(2+)</name>
        <dbReference type="ChEBI" id="CHEBI:18420"/>
    </cofactor>
    <text evidence="14 15">Manganese or magnesium. Binds 1 divalent metal ion per monomer in the absence of substrate. May bind a second metal ion after substrate binding.</text>
</comment>
<organism evidence="18 19">
    <name type="scientific">Rossellomorea marisflavi</name>
    <dbReference type="NCBI Taxonomy" id="189381"/>
    <lineage>
        <taxon>Bacteria</taxon>
        <taxon>Bacillati</taxon>
        <taxon>Bacillota</taxon>
        <taxon>Bacilli</taxon>
        <taxon>Bacillales</taxon>
        <taxon>Bacillaceae</taxon>
        <taxon>Rossellomorea</taxon>
    </lineage>
</organism>
<feature type="binding site" evidence="14 15">
    <location>
        <position position="79"/>
    </location>
    <ligand>
        <name>a divalent metal cation</name>
        <dbReference type="ChEBI" id="CHEBI:60240"/>
    </ligand>
</feature>